<dbReference type="Proteomes" id="UP000501690">
    <property type="component" value="Linkage Group LG10"/>
</dbReference>
<dbReference type="AlphaFoldDB" id="A0A4D6N7Q8"/>
<name>A0A4D6N7Q8_VIGUN</name>
<feature type="region of interest" description="Disordered" evidence="1">
    <location>
        <begin position="1"/>
        <end position="28"/>
    </location>
</feature>
<keyword evidence="3" id="KW-1185">Reference proteome</keyword>
<sequence>MASSSSSSSFSSSSASSSSSSSSSSTANKLTCMQCKSDITNLVNGWPLRDGNLAQLCHRCGYFYEKGIFCETFHRHSAGWLECAICLTVRLEFLFVG</sequence>
<dbReference type="PANTHER" id="PTHR46245">
    <property type="entry name" value="B3 DOMAIN-CONTAINING PROTEIN OS07G0563300"/>
    <property type="match status" value="1"/>
</dbReference>
<gene>
    <name evidence="2" type="ORF">DEO72_LG10g1093</name>
</gene>
<accession>A0A4D6N7Q8</accession>
<dbReference type="EMBL" id="CP039354">
    <property type="protein sequence ID" value="QCE09870.1"/>
    <property type="molecule type" value="Genomic_DNA"/>
</dbReference>
<evidence type="ECO:0000313" key="2">
    <source>
        <dbReference type="EMBL" id="QCE09870.1"/>
    </source>
</evidence>
<feature type="compositionally biased region" description="Low complexity" evidence="1">
    <location>
        <begin position="1"/>
        <end position="25"/>
    </location>
</feature>
<evidence type="ECO:0000256" key="1">
    <source>
        <dbReference type="SAM" id="MobiDB-lite"/>
    </source>
</evidence>
<protein>
    <submittedName>
        <fullName evidence="2">Uncharacterized protein</fullName>
    </submittedName>
</protein>
<organism evidence="2 3">
    <name type="scientific">Vigna unguiculata</name>
    <name type="common">Cowpea</name>
    <dbReference type="NCBI Taxonomy" id="3917"/>
    <lineage>
        <taxon>Eukaryota</taxon>
        <taxon>Viridiplantae</taxon>
        <taxon>Streptophyta</taxon>
        <taxon>Embryophyta</taxon>
        <taxon>Tracheophyta</taxon>
        <taxon>Spermatophyta</taxon>
        <taxon>Magnoliopsida</taxon>
        <taxon>eudicotyledons</taxon>
        <taxon>Gunneridae</taxon>
        <taxon>Pentapetalae</taxon>
        <taxon>rosids</taxon>
        <taxon>fabids</taxon>
        <taxon>Fabales</taxon>
        <taxon>Fabaceae</taxon>
        <taxon>Papilionoideae</taxon>
        <taxon>50 kb inversion clade</taxon>
        <taxon>NPAAA clade</taxon>
        <taxon>indigoferoid/millettioid clade</taxon>
        <taxon>Phaseoleae</taxon>
        <taxon>Vigna</taxon>
    </lineage>
</organism>
<reference evidence="2 3" key="1">
    <citation type="submission" date="2019-04" db="EMBL/GenBank/DDBJ databases">
        <title>An improved genome assembly and genetic linkage map for asparagus bean, Vigna unguiculata ssp. sesquipedialis.</title>
        <authorList>
            <person name="Xia Q."/>
            <person name="Zhang R."/>
            <person name="Dong Y."/>
        </authorList>
    </citation>
    <scope>NUCLEOTIDE SEQUENCE [LARGE SCALE GENOMIC DNA]</scope>
    <source>
        <tissue evidence="2">Leaf</tissue>
    </source>
</reference>
<dbReference type="PANTHER" id="PTHR46245:SF2">
    <property type="entry name" value="B3 DOMAIN-CONTAINING TRANSCRIPTION REPRESSOR VAL2"/>
    <property type="match status" value="1"/>
</dbReference>
<evidence type="ECO:0000313" key="3">
    <source>
        <dbReference type="Proteomes" id="UP000501690"/>
    </source>
</evidence>
<proteinExistence type="predicted"/>